<feature type="region of interest" description="Disordered" evidence="1">
    <location>
        <begin position="76"/>
        <end position="99"/>
    </location>
</feature>
<accession>A0ABD0JG61</accession>
<comment type="caution">
    <text evidence="2">The sequence shown here is derived from an EMBL/GenBank/DDBJ whole genome shotgun (WGS) entry which is preliminary data.</text>
</comment>
<gene>
    <name evidence="2" type="ORF">BaRGS_00034853</name>
</gene>
<sequence>MRVPLQPSTAKHARQCIPLRRNTRVIVEQFQKLYLFDDVKQSNTHLHTLFSLLTGCVPYTLGTSTTATVCSIYNEASNAPGGRPGKTFSHTSQTPGEAL</sequence>
<proteinExistence type="predicted"/>
<reference evidence="2 3" key="1">
    <citation type="journal article" date="2023" name="Sci. Data">
        <title>Genome assembly of the Korean intertidal mud-creeper Batillaria attramentaria.</title>
        <authorList>
            <person name="Patra A.K."/>
            <person name="Ho P.T."/>
            <person name="Jun S."/>
            <person name="Lee S.J."/>
            <person name="Kim Y."/>
            <person name="Won Y.J."/>
        </authorList>
    </citation>
    <scope>NUCLEOTIDE SEQUENCE [LARGE SCALE GENOMIC DNA]</scope>
    <source>
        <strain evidence="2">Wonlab-2016</strain>
    </source>
</reference>
<evidence type="ECO:0000256" key="1">
    <source>
        <dbReference type="SAM" id="MobiDB-lite"/>
    </source>
</evidence>
<organism evidence="2 3">
    <name type="scientific">Batillaria attramentaria</name>
    <dbReference type="NCBI Taxonomy" id="370345"/>
    <lineage>
        <taxon>Eukaryota</taxon>
        <taxon>Metazoa</taxon>
        <taxon>Spiralia</taxon>
        <taxon>Lophotrochozoa</taxon>
        <taxon>Mollusca</taxon>
        <taxon>Gastropoda</taxon>
        <taxon>Caenogastropoda</taxon>
        <taxon>Sorbeoconcha</taxon>
        <taxon>Cerithioidea</taxon>
        <taxon>Batillariidae</taxon>
        <taxon>Batillaria</taxon>
    </lineage>
</organism>
<dbReference type="EMBL" id="JACVVK020000453">
    <property type="protein sequence ID" value="KAK7473948.1"/>
    <property type="molecule type" value="Genomic_DNA"/>
</dbReference>
<evidence type="ECO:0000313" key="2">
    <source>
        <dbReference type="EMBL" id="KAK7473948.1"/>
    </source>
</evidence>
<feature type="compositionally biased region" description="Polar residues" evidence="1">
    <location>
        <begin position="88"/>
        <end position="99"/>
    </location>
</feature>
<dbReference type="AlphaFoldDB" id="A0ABD0JG61"/>
<name>A0ABD0JG61_9CAEN</name>
<protein>
    <submittedName>
        <fullName evidence="2">Uncharacterized protein</fullName>
    </submittedName>
</protein>
<dbReference type="Proteomes" id="UP001519460">
    <property type="component" value="Unassembled WGS sequence"/>
</dbReference>
<keyword evidence="3" id="KW-1185">Reference proteome</keyword>
<evidence type="ECO:0000313" key="3">
    <source>
        <dbReference type="Proteomes" id="UP001519460"/>
    </source>
</evidence>